<dbReference type="PANTHER" id="PTHR43591">
    <property type="entry name" value="METHYLTRANSFERASE"/>
    <property type="match status" value="1"/>
</dbReference>
<name>A0A4R6PWI2_NOCIG</name>
<dbReference type="HAMAP" id="MF_01813">
    <property type="entry name" value="MenG_UbiE_methyltr"/>
    <property type="match status" value="1"/>
</dbReference>
<dbReference type="GO" id="GO:0032259">
    <property type="term" value="P:methylation"/>
    <property type="evidence" value="ECO:0007669"/>
    <property type="project" value="UniProtKB-KW"/>
</dbReference>
<evidence type="ECO:0000256" key="1">
    <source>
        <dbReference type="ARBA" id="ARBA00022603"/>
    </source>
</evidence>
<dbReference type="UniPathway" id="UPA00079">
    <property type="reaction ID" value="UER00169"/>
</dbReference>
<dbReference type="AlphaFoldDB" id="A0A4R6PWI2"/>
<proteinExistence type="inferred from homology"/>
<keyword evidence="2 4" id="KW-0808">Transferase</keyword>
<feature type="binding site" evidence="4">
    <location>
        <position position="47"/>
    </location>
    <ligand>
        <name>S-adenosyl-L-methionine</name>
        <dbReference type="ChEBI" id="CHEBI:59789"/>
    </ligand>
</feature>
<evidence type="ECO:0000313" key="6">
    <source>
        <dbReference type="Proteomes" id="UP000295087"/>
    </source>
</evidence>
<comment type="caution">
    <text evidence="5">The sequence shown here is derived from an EMBL/GenBank/DDBJ whole genome shotgun (WGS) entry which is preliminary data.</text>
</comment>
<organism evidence="5 6">
    <name type="scientific">Nocardia ignorata</name>
    <dbReference type="NCBI Taxonomy" id="145285"/>
    <lineage>
        <taxon>Bacteria</taxon>
        <taxon>Bacillati</taxon>
        <taxon>Actinomycetota</taxon>
        <taxon>Actinomycetes</taxon>
        <taxon>Mycobacteriales</taxon>
        <taxon>Nocardiaceae</taxon>
        <taxon>Nocardia</taxon>
    </lineage>
</organism>
<dbReference type="SUPFAM" id="SSF53335">
    <property type="entry name" value="S-adenosyl-L-methionine-dependent methyltransferases"/>
    <property type="match status" value="1"/>
</dbReference>
<reference evidence="5 6" key="1">
    <citation type="submission" date="2019-03" db="EMBL/GenBank/DDBJ databases">
        <title>Genomic Encyclopedia of Type Strains, Phase IV (KMG-IV): sequencing the most valuable type-strain genomes for metagenomic binning, comparative biology and taxonomic classification.</title>
        <authorList>
            <person name="Goeker M."/>
        </authorList>
    </citation>
    <scope>NUCLEOTIDE SEQUENCE [LARGE SCALE GENOMIC DNA]</scope>
    <source>
        <strain evidence="5 6">DSM 44496</strain>
    </source>
</reference>
<dbReference type="Gene3D" id="3.40.50.150">
    <property type="entry name" value="Vaccinia Virus protein VP39"/>
    <property type="match status" value="1"/>
</dbReference>
<gene>
    <name evidence="4" type="primary">menG</name>
    <name evidence="5" type="ORF">DFR75_1011855</name>
</gene>
<accession>A0A4R6PWI2</accession>
<dbReference type="Pfam" id="PF01209">
    <property type="entry name" value="Ubie_methyltran"/>
    <property type="match status" value="1"/>
</dbReference>
<feature type="binding site" evidence="4">
    <location>
        <position position="102"/>
    </location>
    <ligand>
        <name>S-adenosyl-L-methionine</name>
        <dbReference type="ChEBI" id="CHEBI:59789"/>
    </ligand>
</feature>
<protein>
    <recommendedName>
        <fullName evidence="4">Demethylmenaquinone methyltransferase</fullName>
        <ecNumber evidence="4">2.1.1.163</ecNumber>
    </recommendedName>
</protein>
<dbReference type="InterPro" id="IPR023576">
    <property type="entry name" value="UbiE/COQ5_MeTrFase_CS"/>
</dbReference>
<dbReference type="GO" id="GO:0009234">
    <property type="term" value="P:menaquinone biosynthetic process"/>
    <property type="evidence" value="ECO:0007669"/>
    <property type="project" value="UniProtKB-UniRule"/>
</dbReference>
<evidence type="ECO:0000256" key="3">
    <source>
        <dbReference type="ARBA" id="ARBA00022691"/>
    </source>
</evidence>
<dbReference type="NCBIfam" id="TIGR01934">
    <property type="entry name" value="MenG_MenH_UbiE"/>
    <property type="match status" value="1"/>
</dbReference>
<dbReference type="EMBL" id="SNXK01000001">
    <property type="protein sequence ID" value="TDP42737.1"/>
    <property type="molecule type" value="Genomic_DNA"/>
</dbReference>
<keyword evidence="1 4" id="KW-0489">Methyltransferase</keyword>
<dbReference type="GO" id="GO:0043770">
    <property type="term" value="F:demethylmenaquinone methyltransferase activity"/>
    <property type="evidence" value="ECO:0007669"/>
    <property type="project" value="UniProtKB-UniRule"/>
</dbReference>
<dbReference type="NCBIfam" id="NF001241">
    <property type="entry name" value="PRK00216.1-2"/>
    <property type="match status" value="1"/>
</dbReference>
<evidence type="ECO:0000256" key="4">
    <source>
        <dbReference type="HAMAP-Rule" id="MF_01813"/>
    </source>
</evidence>
<dbReference type="EC" id="2.1.1.163" evidence="4"/>
<keyword evidence="3 4" id="KW-0949">S-adenosyl-L-methionine</keyword>
<feature type="binding site" evidence="4">
    <location>
        <position position="65"/>
    </location>
    <ligand>
        <name>S-adenosyl-L-methionine</name>
        <dbReference type="ChEBI" id="CHEBI:59789"/>
    </ligand>
</feature>
<evidence type="ECO:0000256" key="2">
    <source>
        <dbReference type="ARBA" id="ARBA00022679"/>
    </source>
</evidence>
<dbReference type="PANTHER" id="PTHR43591:SF24">
    <property type="entry name" value="2-METHOXY-6-POLYPRENYL-1,4-BENZOQUINOL METHYLASE, MITOCHONDRIAL"/>
    <property type="match status" value="1"/>
</dbReference>
<comment type="similarity">
    <text evidence="4">Belongs to the class I-like SAM-binding methyltransferase superfamily. MenG/UbiE family.</text>
</comment>
<dbReference type="InterPro" id="IPR029063">
    <property type="entry name" value="SAM-dependent_MTases_sf"/>
</dbReference>
<keyword evidence="6" id="KW-1185">Reference proteome</keyword>
<sequence>MFDGVAKRYDLTNTVISGGQDRYWRWATRRALALRPGERVLDLAAGTGVSTVELGKSGAWCVAADFSQGMLAAGRFRQVPMVAGDAMALPFADDSFDAVTISFGLRNVADIDLAMREMLRVTKPGGRLVVCEFSTPVFGPFRTVYMEYLMKALPRVARAVSSNPDAYVYLAESIRAWPNQRRLARRIADAGWDSVQWRDLTGGVVALHRGYKMG</sequence>
<comment type="function">
    <text evidence="4">Methyltransferase required for the conversion of demethylmenaquinol (DMKH2) to menaquinol (MKH2).</text>
</comment>
<dbReference type="CDD" id="cd02440">
    <property type="entry name" value="AdoMet_MTases"/>
    <property type="match status" value="1"/>
</dbReference>
<dbReference type="PROSITE" id="PS01183">
    <property type="entry name" value="UBIE_1"/>
    <property type="match status" value="1"/>
</dbReference>
<dbReference type="InterPro" id="IPR004033">
    <property type="entry name" value="UbiE/COQ5_MeTrFase"/>
</dbReference>
<keyword evidence="4" id="KW-0474">Menaquinone biosynthesis</keyword>
<dbReference type="PROSITE" id="PS01184">
    <property type="entry name" value="UBIE_2"/>
    <property type="match status" value="1"/>
</dbReference>
<dbReference type="Proteomes" id="UP000295087">
    <property type="component" value="Unassembled WGS sequence"/>
</dbReference>
<evidence type="ECO:0000313" key="5">
    <source>
        <dbReference type="EMBL" id="TDP42737.1"/>
    </source>
</evidence>
<comment type="catalytic activity">
    <reaction evidence="4">
        <text>a 2-demethylmenaquinol + S-adenosyl-L-methionine = a menaquinol + S-adenosyl-L-homocysteine + H(+)</text>
        <dbReference type="Rhea" id="RHEA:42640"/>
        <dbReference type="Rhea" id="RHEA-COMP:9539"/>
        <dbReference type="Rhea" id="RHEA-COMP:9563"/>
        <dbReference type="ChEBI" id="CHEBI:15378"/>
        <dbReference type="ChEBI" id="CHEBI:18151"/>
        <dbReference type="ChEBI" id="CHEBI:55437"/>
        <dbReference type="ChEBI" id="CHEBI:57856"/>
        <dbReference type="ChEBI" id="CHEBI:59789"/>
        <dbReference type="EC" id="2.1.1.163"/>
    </reaction>
</comment>
<feature type="binding site" evidence="4">
    <location>
        <begin position="85"/>
        <end position="86"/>
    </location>
    <ligand>
        <name>S-adenosyl-L-methionine</name>
        <dbReference type="ChEBI" id="CHEBI:59789"/>
    </ligand>
</feature>
<comment type="pathway">
    <text evidence="4">Quinol/quinone metabolism; menaquinone biosynthesis; menaquinol from 1,4-dihydroxy-2-naphthoate: step 2/2.</text>
</comment>
<dbReference type="PROSITE" id="PS51608">
    <property type="entry name" value="SAM_MT_UBIE"/>
    <property type="match status" value="1"/>
</dbReference>